<dbReference type="EMBL" id="NWVW01000006">
    <property type="protein sequence ID" value="PHO10024.1"/>
    <property type="molecule type" value="Genomic_DNA"/>
</dbReference>
<dbReference type="RefSeq" id="WP_099334319.1">
    <property type="nucleotide sequence ID" value="NZ_CP042812.1"/>
</dbReference>
<accession>A0ABX4LQ22</accession>
<dbReference type="Proteomes" id="UP000221384">
    <property type="component" value="Unassembled WGS sequence"/>
</dbReference>
<dbReference type="InterPro" id="IPR013421">
    <property type="entry name" value="CRISPR-assoc_prot_Cas5_HALMA"/>
</dbReference>
<dbReference type="NCBIfam" id="TIGR02593">
    <property type="entry name" value="CRISPR_cas5"/>
    <property type="match status" value="1"/>
</dbReference>
<comment type="caution">
    <text evidence="2">The sequence shown here is derived from an EMBL/GenBank/DDBJ whole genome shotgun (WGS) entry which is preliminary data.</text>
</comment>
<dbReference type="InterPro" id="IPR013422">
    <property type="entry name" value="CRISPR-assoc_prot_Cas5_N"/>
</dbReference>
<dbReference type="NCBIfam" id="TIGR02592">
    <property type="entry name" value="cas_Cas5h"/>
    <property type="match status" value="1"/>
</dbReference>
<protein>
    <submittedName>
        <fullName evidence="2">Type I-B CRISPR-associated protein Cas5</fullName>
    </submittedName>
</protein>
<keyword evidence="1" id="KW-0051">Antiviral defense</keyword>
<reference evidence="2 3" key="1">
    <citation type="submission" date="2017-09" db="EMBL/GenBank/DDBJ databases">
        <authorList>
            <person name="Perez-Cataluna A."/>
            <person name="Figueras M.J."/>
            <person name="Salas-Masso N."/>
        </authorList>
    </citation>
    <scope>NUCLEOTIDE SEQUENCE [LARGE SCALE GENOMIC DNA]</scope>
    <source>
        <strain evidence="2 3">F138-33</strain>
    </source>
</reference>
<proteinExistence type="predicted"/>
<sequence>MNAISFEISGKSAIFKKPDVNSYTYFTYNNIHKPALLGILGAIIGLGGYNKLYDENIENKKNKKPLNVGFPEYYEKLKDLKISIIPKNGKEPNTGYFTKKIQTFNNSVGYASKELGGNLVIREQWLENPKWQILILDNNTKIYEKIKEYLLGKKAVFIPYLGKNDHPANINFLEEINLEYSKNFQKIDSLFIDDYFEIDDSAGRRILPFIFKEISPISLQKDFHFYEYKSLVFTNQKLSLKCEYKEIYSFEDKNYFFF</sequence>
<evidence type="ECO:0000313" key="3">
    <source>
        <dbReference type="Proteomes" id="UP000221384"/>
    </source>
</evidence>
<name>A0ABX4LQ22_9BACT</name>
<keyword evidence="3" id="KW-1185">Reference proteome</keyword>
<evidence type="ECO:0000313" key="2">
    <source>
        <dbReference type="EMBL" id="PHO10024.1"/>
    </source>
</evidence>
<evidence type="ECO:0000256" key="1">
    <source>
        <dbReference type="ARBA" id="ARBA00023118"/>
    </source>
</evidence>
<organism evidence="2 3">
    <name type="scientific">Malaciobacter canalis</name>
    <dbReference type="NCBI Taxonomy" id="1912871"/>
    <lineage>
        <taxon>Bacteria</taxon>
        <taxon>Pseudomonadati</taxon>
        <taxon>Campylobacterota</taxon>
        <taxon>Epsilonproteobacteria</taxon>
        <taxon>Campylobacterales</taxon>
        <taxon>Arcobacteraceae</taxon>
        <taxon>Malaciobacter</taxon>
    </lineage>
</organism>
<gene>
    <name evidence="2" type="primary">cas5b</name>
    <name evidence="2" type="ORF">CPG37_06700</name>
</gene>